<dbReference type="InterPro" id="IPR013725">
    <property type="entry name" value="DNA_replication_fac_RFC1_C"/>
</dbReference>
<dbReference type="PROSITE" id="PS50172">
    <property type="entry name" value="BRCT"/>
    <property type="match status" value="1"/>
</dbReference>
<dbReference type="VEuPathDB" id="MicrosporidiaDB:M896_052180"/>
<dbReference type="Pfam" id="PF21960">
    <property type="entry name" value="RCF1-5-like_lid"/>
    <property type="match status" value="1"/>
</dbReference>
<dbReference type="GO" id="GO:0005524">
    <property type="term" value="F:ATP binding"/>
    <property type="evidence" value="ECO:0007669"/>
    <property type="project" value="UniProtKB-KW"/>
</dbReference>
<keyword evidence="6" id="KW-0067">ATP-binding</keyword>
<evidence type="ECO:0000259" key="8">
    <source>
        <dbReference type="PROSITE" id="PS50172"/>
    </source>
</evidence>
<dbReference type="InParanoid" id="A0A0B2UKF6"/>
<dbReference type="CDD" id="cd00009">
    <property type="entry name" value="AAA"/>
    <property type="match status" value="1"/>
</dbReference>
<dbReference type="GO" id="GO:0005634">
    <property type="term" value="C:nucleus"/>
    <property type="evidence" value="ECO:0007669"/>
    <property type="project" value="UniProtKB-SubCell"/>
</dbReference>
<dbReference type="SUPFAM" id="SSF48019">
    <property type="entry name" value="post-AAA+ oligomerization domain-like"/>
    <property type="match status" value="1"/>
</dbReference>
<dbReference type="SMART" id="SM00382">
    <property type="entry name" value="AAA"/>
    <property type="match status" value="1"/>
</dbReference>
<comment type="subcellular location">
    <subcellularLocation>
        <location evidence="1">Nucleus</location>
    </subcellularLocation>
</comment>
<evidence type="ECO:0000313" key="9">
    <source>
        <dbReference type="EMBL" id="KHN69808.1"/>
    </source>
</evidence>
<dbReference type="InterPro" id="IPR003959">
    <property type="entry name" value="ATPase_AAA_core"/>
</dbReference>
<evidence type="ECO:0000256" key="1">
    <source>
        <dbReference type="ARBA" id="ARBA00004123"/>
    </source>
</evidence>
<dbReference type="RefSeq" id="XP_014563850.1">
    <property type="nucleotide sequence ID" value="XM_014708364.1"/>
</dbReference>
<dbReference type="Proteomes" id="UP000031056">
    <property type="component" value="Unassembled WGS sequence"/>
</dbReference>
<dbReference type="Gene3D" id="1.20.272.10">
    <property type="match status" value="1"/>
</dbReference>
<dbReference type="SUPFAM" id="SSF52540">
    <property type="entry name" value="P-loop containing nucleoside triphosphate hydrolases"/>
    <property type="match status" value="1"/>
</dbReference>
<dbReference type="GO" id="GO:0016887">
    <property type="term" value="F:ATP hydrolysis activity"/>
    <property type="evidence" value="ECO:0007669"/>
    <property type="project" value="InterPro"/>
</dbReference>
<dbReference type="InterPro" id="IPR003593">
    <property type="entry name" value="AAA+_ATPase"/>
</dbReference>
<dbReference type="GO" id="GO:0003689">
    <property type="term" value="F:DNA clamp loader activity"/>
    <property type="evidence" value="ECO:0007669"/>
    <property type="project" value="InterPro"/>
</dbReference>
<dbReference type="HOGENOM" id="CLU_003574_8_0_1"/>
<dbReference type="GO" id="GO:0005663">
    <property type="term" value="C:DNA replication factor C complex"/>
    <property type="evidence" value="ECO:0007669"/>
    <property type="project" value="InterPro"/>
</dbReference>
<evidence type="ECO:0000256" key="7">
    <source>
        <dbReference type="ARBA" id="ARBA00023242"/>
    </source>
</evidence>
<dbReference type="Pfam" id="PF00004">
    <property type="entry name" value="AAA"/>
    <property type="match status" value="1"/>
</dbReference>
<evidence type="ECO:0000256" key="5">
    <source>
        <dbReference type="ARBA" id="ARBA00022741"/>
    </source>
</evidence>
<dbReference type="GO" id="GO:0006281">
    <property type="term" value="P:DNA repair"/>
    <property type="evidence" value="ECO:0007669"/>
    <property type="project" value="InterPro"/>
</dbReference>
<dbReference type="AlphaFoldDB" id="A0A0B2UKF6"/>
<reference evidence="9 10" key="1">
    <citation type="journal article" date="2014" name="MBio">
        <title>The Ordospora colligata genome; evolution of extreme reduction in microsporidia and host-to-parasite horizontal gene transfer.</title>
        <authorList>
            <person name="Pombert J.-F."/>
            <person name="Haag K.L."/>
            <person name="Beidas S."/>
            <person name="Ebert D."/>
            <person name="Keeling P.J."/>
        </authorList>
    </citation>
    <scope>NUCLEOTIDE SEQUENCE [LARGE SCALE GENOMIC DNA]</scope>
    <source>
        <strain evidence="9 10">OC4</strain>
    </source>
</reference>
<accession>A0A0B2UKF6</accession>
<evidence type="ECO:0000256" key="4">
    <source>
        <dbReference type="ARBA" id="ARBA00022705"/>
    </source>
</evidence>
<organism evidence="9 10">
    <name type="scientific">Ordospora colligata OC4</name>
    <dbReference type="NCBI Taxonomy" id="1354746"/>
    <lineage>
        <taxon>Eukaryota</taxon>
        <taxon>Fungi</taxon>
        <taxon>Fungi incertae sedis</taxon>
        <taxon>Microsporidia</taxon>
        <taxon>Ordosporidae</taxon>
        <taxon>Ordospora</taxon>
    </lineage>
</organism>
<dbReference type="InterPro" id="IPR012178">
    <property type="entry name" value="RFC1"/>
</dbReference>
<evidence type="ECO:0000256" key="2">
    <source>
        <dbReference type="ARBA" id="ARBA00006116"/>
    </source>
</evidence>
<dbReference type="InterPro" id="IPR001357">
    <property type="entry name" value="BRCT_dom"/>
</dbReference>
<gene>
    <name evidence="9" type="ORF">M896_052180</name>
</gene>
<feature type="domain" description="BRCT" evidence="8">
    <location>
        <begin position="1"/>
        <end position="81"/>
    </location>
</feature>
<evidence type="ECO:0000256" key="3">
    <source>
        <dbReference type="ARBA" id="ARBA00020401"/>
    </source>
</evidence>
<evidence type="ECO:0000313" key="10">
    <source>
        <dbReference type="Proteomes" id="UP000031056"/>
    </source>
</evidence>
<dbReference type="STRING" id="1354746.A0A0B2UKF6"/>
<dbReference type="GO" id="GO:0003677">
    <property type="term" value="F:DNA binding"/>
    <property type="evidence" value="ECO:0007669"/>
    <property type="project" value="InterPro"/>
</dbReference>
<proteinExistence type="inferred from homology"/>
<dbReference type="Pfam" id="PF00533">
    <property type="entry name" value="BRCT"/>
    <property type="match status" value="1"/>
</dbReference>
<dbReference type="Pfam" id="PF08519">
    <property type="entry name" value="RFC1"/>
    <property type="match status" value="1"/>
</dbReference>
<dbReference type="SMART" id="SM00292">
    <property type="entry name" value="BRCT"/>
    <property type="match status" value="1"/>
</dbReference>
<keyword evidence="10" id="KW-1185">Reference proteome</keyword>
<comment type="similarity">
    <text evidence="2">Belongs to the activator 1 large subunit family.</text>
</comment>
<sequence length="554" mass="62480">MPVGPLHDKTFVFTGDLSIGRDDAKTKVILLGGRCTTIPSSRTTFLVAGQNPGPQKIKRANELGINILDENGFLKLIEENSKGFDDNVDVKCNSNTHEIGSANAICKELWCEKYRPKQKQDLVGNTILMNELEEYLKAGVYTKAVLLSGQPGIGKTTLAHIICKSLGFDIIEFNASDVRNKSEIANKIRNFVTSRSIFDLSDGGKVLIMDEIDGMSGDMGGISELISTIKETRIPILCICNDRYDMKIRSLVSHCIDLKAKKPDSRQIFIKLKYILDKEAKNVPDGLLNEIVFKSGGDIRYAINMLQSVTMKHKLGSDQADMFIKKTVAKGVFDIGVEVFQRKTIDEKIDLYFEDYSLIPLFVHENLSKTVFKGIKQLRDSFDSISIGDVVQSKIQGANQDWSLAPLHAVYSVVIPTHNMQLSKRLNFPSWLGQNSKHLRIERLLNTFSVHSSCKIFTSSGELRKYALELILKKYVYNLKNGNFRKAIDDMIIYDLTKDDMNNLSDIVIGGDAIFKEIGRKEKILLDKEYKKLYRKLPYAHEETFDLDESMDSD</sequence>
<dbReference type="GeneID" id="26261871"/>
<evidence type="ECO:0000256" key="6">
    <source>
        <dbReference type="ARBA" id="ARBA00022840"/>
    </source>
</evidence>
<name>A0A0B2UKF6_9MICR</name>
<keyword evidence="7" id="KW-0539">Nucleus</keyword>
<dbReference type="InterPro" id="IPR036420">
    <property type="entry name" value="BRCT_dom_sf"/>
</dbReference>
<dbReference type="Gene3D" id="1.10.8.60">
    <property type="match status" value="1"/>
</dbReference>
<keyword evidence="4" id="KW-0235">DNA replication</keyword>
<dbReference type="CDD" id="cd18140">
    <property type="entry name" value="HLD_clamp_RFC"/>
    <property type="match status" value="1"/>
</dbReference>
<keyword evidence="5" id="KW-0547">Nucleotide-binding</keyword>
<dbReference type="PANTHER" id="PTHR23389">
    <property type="entry name" value="CHROMOSOME TRANSMISSION FIDELITY FACTOR 18"/>
    <property type="match status" value="1"/>
</dbReference>
<dbReference type="Gene3D" id="3.40.50.300">
    <property type="entry name" value="P-loop containing nucleotide triphosphate hydrolases"/>
    <property type="match status" value="1"/>
</dbReference>
<dbReference type="SUPFAM" id="SSF52113">
    <property type="entry name" value="BRCT domain"/>
    <property type="match status" value="1"/>
</dbReference>
<dbReference type="Gene3D" id="3.40.50.10190">
    <property type="entry name" value="BRCT domain"/>
    <property type="match status" value="1"/>
</dbReference>
<dbReference type="PIRSF" id="PIRSF036578">
    <property type="entry name" value="RFC1"/>
    <property type="match status" value="1"/>
</dbReference>
<dbReference type="EMBL" id="JOKQ01000005">
    <property type="protein sequence ID" value="KHN69808.1"/>
    <property type="molecule type" value="Genomic_DNA"/>
</dbReference>
<dbReference type="OrthoDB" id="446168at2759"/>
<dbReference type="InterPro" id="IPR008921">
    <property type="entry name" value="DNA_pol3_clamp-load_cplx_C"/>
</dbReference>
<dbReference type="InterPro" id="IPR027417">
    <property type="entry name" value="P-loop_NTPase"/>
</dbReference>
<dbReference type="GO" id="GO:0006271">
    <property type="term" value="P:DNA strand elongation involved in DNA replication"/>
    <property type="evidence" value="ECO:0007669"/>
    <property type="project" value="UniProtKB-ARBA"/>
</dbReference>
<dbReference type="InterPro" id="IPR047854">
    <property type="entry name" value="RFC_lid"/>
</dbReference>
<protein>
    <recommendedName>
        <fullName evidence="3">Replication factor C subunit 1</fullName>
    </recommendedName>
</protein>
<comment type="caution">
    <text evidence="9">The sequence shown here is derived from an EMBL/GenBank/DDBJ whole genome shotgun (WGS) entry which is preliminary data.</text>
</comment>
<dbReference type="FunCoup" id="A0A0B2UKF6">
    <property type="interactions" value="251"/>
</dbReference>
<dbReference type="PANTHER" id="PTHR23389:SF6">
    <property type="entry name" value="REPLICATION FACTOR C SUBUNIT 1"/>
    <property type="match status" value="1"/>
</dbReference>